<comment type="caution">
    <text evidence="1">The sequence shown here is derived from an EMBL/GenBank/DDBJ whole genome shotgun (WGS) entry which is preliminary data.</text>
</comment>
<keyword evidence="2" id="KW-1185">Reference proteome</keyword>
<proteinExistence type="predicted"/>
<sequence>MTVWKGPQKVPELLIQMFNHDILYIIFFSLTADEHTKMPKGVISYQFPAIPVLHLVPLGVRLTSSSNAVAGRCVTAAANHRL</sequence>
<dbReference type="EMBL" id="WNTK01000002">
    <property type="protein sequence ID" value="KAG9490505.1"/>
    <property type="molecule type" value="Genomic_DNA"/>
</dbReference>
<name>A0A8J6KG86_ELECQ</name>
<organism evidence="1 2">
    <name type="scientific">Eleutherodactylus coqui</name>
    <name type="common">Puerto Rican coqui</name>
    <dbReference type="NCBI Taxonomy" id="57060"/>
    <lineage>
        <taxon>Eukaryota</taxon>
        <taxon>Metazoa</taxon>
        <taxon>Chordata</taxon>
        <taxon>Craniata</taxon>
        <taxon>Vertebrata</taxon>
        <taxon>Euteleostomi</taxon>
        <taxon>Amphibia</taxon>
        <taxon>Batrachia</taxon>
        <taxon>Anura</taxon>
        <taxon>Neobatrachia</taxon>
        <taxon>Hyloidea</taxon>
        <taxon>Eleutherodactylidae</taxon>
        <taxon>Eleutherodactylinae</taxon>
        <taxon>Eleutherodactylus</taxon>
        <taxon>Eleutherodactylus</taxon>
    </lineage>
</organism>
<dbReference type="AlphaFoldDB" id="A0A8J6KG86"/>
<protein>
    <submittedName>
        <fullName evidence="1">Uncharacterized protein</fullName>
    </submittedName>
</protein>
<evidence type="ECO:0000313" key="2">
    <source>
        <dbReference type="Proteomes" id="UP000770717"/>
    </source>
</evidence>
<reference evidence="1" key="1">
    <citation type="thesis" date="2020" institute="ProQuest LLC" country="789 East Eisenhower Parkway, Ann Arbor, MI, USA">
        <title>Comparative Genomics and Chromosome Evolution.</title>
        <authorList>
            <person name="Mudd A.B."/>
        </authorList>
    </citation>
    <scope>NUCLEOTIDE SEQUENCE</scope>
    <source>
        <strain evidence="1">HN-11 Male</strain>
        <tissue evidence="1">Kidney and liver</tissue>
    </source>
</reference>
<accession>A0A8J6KG86</accession>
<gene>
    <name evidence="1" type="ORF">GDO78_006052</name>
</gene>
<evidence type="ECO:0000313" key="1">
    <source>
        <dbReference type="EMBL" id="KAG9490505.1"/>
    </source>
</evidence>
<dbReference type="Proteomes" id="UP000770717">
    <property type="component" value="Unassembled WGS sequence"/>
</dbReference>